<protein>
    <submittedName>
        <fullName evidence="1">UDP-glycosyltransferase 92A1</fullName>
    </submittedName>
</protein>
<organism evidence="1 2">
    <name type="scientific">Camellia lanceoleosa</name>
    <dbReference type="NCBI Taxonomy" id="1840588"/>
    <lineage>
        <taxon>Eukaryota</taxon>
        <taxon>Viridiplantae</taxon>
        <taxon>Streptophyta</taxon>
        <taxon>Embryophyta</taxon>
        <taxon>Tracheophyta</taxon>
        <taxon>Spermatophyta</taxon>
        <taxon>Magnoliopsida</taxon>
        <taxon>eudicotyledons</taxon>
        <taxon>Gunneridae</taxon>
        <taxon>Pentapetalae</taxon>
        <taxon>asterids</taxon>
        <taxon>Ericales</taxon>
        <taxon>Theaceae</taxon>
        <taxon>Camellia</taxon>
    </lineage>
</organism>
<comment type="caution">
    <text evidence="1">The sequence shown here is derived from an EMBL/GenBank/DDBJ whole genome shotgun (WGS) entry which is preliminary data.</text>
</comment>
<gene>
    <name evidence="1" type="ORF">LOK49_LG15G02031</name>
</gene>
<accession>A0ACC0F6Q9</accession>
<sequence length="503" mass="55680">MRSIKMTGRNENIVIFPFMAQGHIIAFLGLALQIEQRGYNVIFVNTPINIKKLQQSLPPTSSIRLLEIPFNSSDDDDLPPGVENTDVLPPNLIFNLIKASVSLKPSFRQLISNLTNDSGGDPPLCIVADIFFGWSAEIAHEFGVFHSIFSCSGAFGLACYYSLWMNVPHLNSDSAAEFSFPDFPESGRFHTTQLAANMLVADGNDPPSVFHRKNLSAWSNSDGLLFNSVEELDMIGLVYFRRKLGRLVCPLGPILLPPGKRAGKSAGITAEGCIEWLRTKPANSVLYISFGSNNTISASQMMQLAKALEQVNKSTNFIWVVRPPLGFDITAEFRAEEWLPEGFIERVVDDQKRGLIVAQWAPQGEILSHKSVGSFLTQCGWNSVLEGLSHGMPLMGWPMAAEQFFSAKFLAEEIGVCVEVARGFNVEVRHQDIAEKIELVMGQSEQGKELRRKAGEIKEMIEDAIRDQDGFKGSSVKAMDQFLNAALLMKEKTKNGLHTQHNS</sequence>
<dbReference type="EMBL" id="CM045768">
    <property type="protein sequence ID" value="KAI7984164.1"/>
    <property type="molecule type" value="Genomic_DNA"/>
</dbReference>
<name>A0ACC0F6Q9_9ERIC</name>
<reference evidence="1 2" key="1">
    <citation type="journal article" date="2022" name="Plant J.">
        <title>Chromosome-level genome of Camellia lanceoleosa provides a valuable resource for understanding genome evolution and self-incompatibility.</title>
        <authorList>
            <person name="Gong W."/>
            <person name="Xiao S."/>
            <person name="Wang L."/>
            <person name="Liao Z."/>
            <person name="Chang Y."/>
            <person name="Mo W."/>
            <person name="Hu G."/>
            <person name="Li W."/>
            <person name="Zhao G."/>
            <person name="Zhu H."/>
            <person name="Hu X."/>
            <person name="Ji K."/>
            <person name="Xiang X."/>
            <person name="Song Q."/>
            <person name="Yuan D."/>
            <person name="Jin S."/>
            <person name="Zhang L."/>
        </authorList>
    </citation>
    <scope>NUCLEOTIDE SEQUENCE [LARGE SCALE GENOMIC DNA]</scope>
    <source>
        <strain evidence="1">SQ_2022a</strain>
    </source>
</reference>
<proteinExistence type="predicted"/>
<keyword evidence="2" id="KW-1185">Reference proteome</keyword>
<evidence type="ECO:0000313" key="1">
    <source>
        <dbReference type="EMBL" id="KAI7984164.1"/>
    </source>
</evidence>
<evidence type="ECO:0000313" key="2">
    <source>
        <dbReference type="Proteomes" id="UP001060215"/>
    </source>
</evidence>
<dbReference type="Proteomes" id="UP001060215">
    <property type="component" value="Chromosome 11"/>
</dbReference>